<dbReference type="GO" id="GO:0070180">
    <property type="term" value="F:large ribosomal subunit rRNA binding"/>
    <property type="evidence" value="ECO:0007669"/>
    <property type="project" value="TreeGrafter"/>
</dbReference>
<evidence type="ECO:0000313" key="6">
    <source>
        <dbReference type="EMBL" id="KAK7820665.1"/>
    </source>
</evidence>
<evidence type="ECO:0000256" key="2">
    <source>
        <dbReference type="ARBA" id="ARBA00022980"/>
    </source>
</evidence>
<dbReference type="Pfam" id="PF03946">
    <property type="entry name" value="Ribosomal_L11_N"/>
    <property type="match status" value="1"/>
</dbReference>
<dbReference type="InterPro" id="IPR000911">
    <property type="entry name" value="Ribosomal_uL11"/>
</dbReference>
<feature type="non-terminal residue" evidence="6">
    <location>
        <position position="246"/>
    </location>
</feature>
<keyword evidence="3" id="KW-0687">Ribonucleoprotein</keyword>
<evidence type="ECO:0000313" key="7">
    <source>
        <dbReference type="Proteomes" id="UP001488838"/>
    </source>
</evidence>
<keyword evidence="2" id="KW-0689">Ribosomal protein</keyword>
<proteinExistence type="inferred from homology"/>
<feature type="region of interest" description="Disordered" evidence="4">
    <location>
        <begin position="187"/>
        <end position="246"/>
    </location>
</feature>
<keyword evidence="7" id="KW-1185">Reference proteome</keyword>
<dbReference type="PANTHER" id="PTHR11661">
    <property type="entry name" value="60S RIBOSOMAL PROTEIN L12"/>
    <property type="match status" value="1"/>
</dbReference>
<organism evidence="6 7">
    <name type="scientific">Myodes glareolus</name>
    <name type="common">Bank vole</name>
    <name type="synonym">Clethrionomys glareolus</name>
    <dbReference type="NCBI Taxonomy" id="447135"/>
    <lineage>
        <taxon>Eukaryota</taxon>
        <taxon>Metazoa</taxon>
        <taxon>Chordata</taxon>
        <taxon>Craniata</taxon>
        <taxon>Vertebrata</taxon>
        <taxon>Euteleostomi</taxon>
        <taxon>Mammalia</taxon>
        <taxon>Eutheria</taxon>
        <taxon>Euarchontoglires</taxon>
        <taxon>Glires</taxon>
        <taxon>Rodentia</taxon>
        <taxon>Myomorpha</taxon>
        <taxon>Muroidea</taxon>
        <taxon>Cricetidae</taxon>
        <taxon>Arvicolinae</taxon>
        <taxon>Myodes</taxon>
    </lineage>
</organism>
<dbReference type="EMBL" id="JBBHLL010000070">
    <property type="protein sequence ID" value="KAK7820665.1"/>
    <property type="molecule type" value="Genomic_DNA"/>
</dbReference>
<dbReference type="InterPro" id="IPR036796">
    <property type="entry name" value="Ribosomal_uL11_N_sf"/>
</dbReference>
<dbReference type="InterPro" id="IPR020784">
    <property type="entry name" value="Ribosomal_uL11_N"/>
</dbReference>
<comment type="caution">
    <text evidence="6">The sequence shown here is derived from an EMBL/GenBank/DDBJ whole genome shotgun (WGS) entry which is preliminary data.</text>
</comment>
<dbReference type="AlphaFoldDB" id="A0AAW0J1S1"/>
<comment type="similarity">
    <text evidence="1">Belongs to the universal ribosomal protein uL11 family.</text>
</comment>
<accession>A0AAW0J1S1</accession>
<evidence type="ECO:0000256" key="1">
    <source>
        <dbReference type="ARBA" id="ARBA00010537"/>
    </source>
</evidence>
<dbReference type="PANTHER" id="PTHR11661:SF2">
    <property type="entry name" value="LARGE RIBOSOMAL SUBUNIT PROTEIN UL11"/>
    <property type="match status" value="1"/>
</dbReference>
<feature type="domain" description="Large ribosomal subunit protein uL11 N-terminal" evidence="5">
    <location>
        <begin position="2"/>
        <end position="44"/>
    </location>
</feature>
<evidence type="ECO:0000259" key="5">
    <source>
        <dbReference type="Pfam" id="PF03946"/>
    </source>
</evidence>
<dbReference type="GO" id="GO:0006412">
    <property type="term" value="P:translation"/>
    <property type="evidence" value="ECO:0007669"/>
    <property type="project" value="InterPro"/>
</dbReference>
<gene>
    <name evidence="6" type="ORF">U0070_026209</name>
</gene>
<sequence length="246" mass="25972">EVGGTSALAPKIGSLGLSPKKVGDDIAKATGNWKFLRITVKLAIRTAGRLRRCPLPLLRSKPSRSHQETGRSRGTFNTVEIALSTGSSAPNVRSRERSGIIKEILGTAQSVVGNVVGRHLHDISDDISDVVECPATGTLSQAESACFHSVPRLQEQDQTNTLYSPPQADTVSQGTRALLGGQAFLHPQRASPGCPAVDAPQSKQVEKDGQQDDQEAAGEEIVVVDEGHTPPVPVASSEHLLPDVSA</sequence>
<name>A0AAW0J1S1_MYOGA</name>
<dbReference type="Gene3D" id="1.10.10.250">
    <property type="entry name" value="Ribosomal protein L11, C-terminal domain"/>
    <property type="match status" value="1"/>
</dbReference>
<protein>
    <recommendedName>
        <fullName evidence="5">Large ribosomal subunit protein uL11 N-terminal domain-containing protein</fullName>
    </recommendedName>
</protein>
<dbReference type="GO" id="GO:0003735">
    <property type="term" value="F:structural constituent of ribosome"/>
    <property type="evidence" value="ECO:0007669"/>
    <property type="project" value="InterPro"/>
</dbReference>
<evidence type="ECO:0000256" key="3">
    <source>
        <dbReference type="ARBA" id="ARBA00023274"/>
    </source>
</evidence>
<dbReference type="SMART" id="SM00649">
    <property type="entry name" value="RL11"/>
    <property type="match status" value="1"/>
</dbReference>
<dbReference type="Gene3D" id="3.30.1550.10">
    <property type="entry name" value="Ribosomal protein L11/L12, N-terminal domain"/>
    <property type="match status" value="1"/>
</dbReference>
<reference evidence="6 7" key="1">
    <citation type="journal article" date="2023" name="bioRxiv">
        <title>Conserved and derived expression patterns and positive selection on dental genes reveal complex evolutionary context of ever-growing rodent molars.</title>
        <authorList>
            <person name="Calamari Z.T."/>
            <person name="Song A."/>
            <person name="Cohen E."/>
            <person name="Akter M."/>
            <person name="Roy R.D."/>
            <person name="Hallikas O."/>
            <person name="Christensen M.M."/>
            <person name="Li P."/>
            <person name="Marangoni P."/>
            <person name="Jernvall J."/>
            <person name="Klein O.D."/>
        </authorList>
    </citation>
    <scope>NUCLEOTIDE SEQUENCE [LARGE SCALE GENOMIC DNA]</scope>
    <source>
        <strain evidence="6">V071</strain>
    </source>
</reference>
<feature type="non-terminal residue" evidence="6">
    <location>
        <position position="1"/>
    </location>
</feature>
<dbReference type="InterPro" id="IPR036769">
    <property type="entry name" value="Ribosomal_uL11_C_sf"/>
</dbReference>
<dbReference type="GO" id="GO:0022625">
    <property type="term" value="C:cytosolic large ribosomal subunit"/>
    <property type="evidence" value="ECO:0007669"/>
    <property type="project" value="TreeGrafter"/>
</dbReference>
<dbReference type="SUPFAM" id="SSF54747">
    <property type="entry name" value="Ribosomal L11/L12e N-terminal domain"/>
    <property type="match status" value="1"/>
</dbReference>
<dbReference type="Proteomes" id="UP001488838">
    <property type="component" value="Unassembled WGS sequence"/>
</dbReference>
<evidence type="ECO:0000256" key="4">
    <source>
        <dbReference type="SAM" id="MobiDB-lite"/>
    </source>
</evidence>